<accession>A0ACC0J6X5</accession>
<organism evidence="1 2">
    <name type="scientific">Choristoneura fumiferana</name>
    <name type="common">Spruce budworm moth</name>
    <name type="synonym">Archips fumiferana</name>
    <dbReference type="NCBI Taxonomy" id="7141"/>
    <lineage>
        <taxon>Eukaryota</taxon>
        <taxon>Metazoa</taxon>
        <taxon>Ecdysozoa</taxon>
        <taxon>Arthropoda</taxon>
        <taxon>Hexapoda</taxon>
        <taxon>Insecta</taxon>
        <taxon>Pterygota</taxon>
        <taxon>Neoptera</taxon>
        <taxon>Endopterygota</taxon>
        <taxon>Lepidoptera</taxon>
        <taxon>Glossata</taxon>
        <taxon>Ditrysia</taxon>
        <taxon>Tortricoidea</taxon>
        <taxon>Tortricidae</taxon>
        <taxon>Tortricinae</taxon>
        <taxon>Choristoneura</taxon>
    </lineage>
</organism>
<dbReference type="EMBL" id="CM046114">
    <property type="protein sequence ID" value="KAI8419788.1"/>
    <property type="molecule type" value="Genomic_DNA"/>
</dbReference>
<keyword evidence="2" id="KW-1185">Reference proteome</keyword>
<comment type="caution">
    <text evidence="1">The sequence shown here is derived from an EMBL/GenBank/DDBJ whole genome shotgun (WGS) entry which is preliminary data.</text>
</comment>
<gene>
    <name evidence="1" type="ORF">MSG28_008443</name>
</gene>
<dbReference type="Proteomes" id="UP001064048">
    <property type="component" value="Chromosome 14"/>
</dbReference>
<sequence length="1000" mass="112824">MAHNSDVIEEESFIILGTSPGTSLDLKCNGLVSDGPLDKAQLEDAMKDLSAEASMAFKAHFKLGDCDKSTEELQKRFGEILDENVLLKETLKQNNDSMKDQFLLIASCQEDMMKTHSLHKENVNGVNTETGEAASGPPSAVEFVTSPDDDTVNKLTAQLELVEKQRRQQLEGKLSALQNDYKTSQLKVLELENNLVQILGVVASLHDYKLERASADQEVSALTLEMRQLRVQQEEVDVLKAQLDLYNPLSGQPAPHNRRRPPYRVNRPPYRVNRPPYRINRPPYRVNRPPDRVSRPPRHRRPLRRATLLGISFTNVRSACGSRASSTRLWRITSTFAWMTFKHLAIYKSEILDRERRDNFLLDNTNILHSKKELEPVPKQKNILDKHTGHTIYMKKEQHGCQSIDNAISRWPSDAAPTFNLQTPRKATKYKKNIEKNYKLKKLNGKTKFKKVQTACRKLKWCWTGHMLREKRVKWTEIITEWYRTLEKAEGVELYNAISLDKIQQPADKWINKTSTMSVEGVMVSYNYSDDGEHANIITVSLSGMKFSNRWVLTHGSLLSPLKQAHAIKHARGNPILKEEFYETLPEIYVTICHVWQCPILNRCVDDILYSWTIGHRDGDIEKQTQLGKALLSVFVLIDLESDDNRGFRPLRPLSELLDLVRPPPDRGSAVEVHSTPFGCETFLNSATRGAVCGVVGRRPSLLLTDASTALGSEGGPVFAEVPNKELIGAVVCSVSWWRGEWVGLTLVAPLVSVLSAKLRVAPPRLPRQPPPRRYQEILDKIDRTTVLVRCGNAWGAGVYLGGGYVITCAHVVKTYISHKVSLYCQDVKETAIVRYKTNDDRPYDLALLYTNPENWMHLLPAVFADKPAAKGESILAAGYPYFNENNLEGLKPNVTVGHINNVSPSMIQTSCCVQSGFSGGPIFRLIDTQVEVLGVIVSNAKTTTGACYPYINMAVPARAFVDSVQQFITDKDGDHLKSIEKHQEMVQSQWRLLPYRSKI</sequence>
<reference evidence="1 2" key="1">
    <citation type="journal article" date="2022" name="Genome Biol. Evol.">
        <title>The Spruce Budworm Genome: Reconstructing the Evolutionary History of Antifreeze Proteins.</title>
        <authorList>
            <person name="Beliveau C."/>
            <person name="Gagne P."/>
            <person name="Picq S."/>
            <person name="Vernygora O."/>
            <person name="Keeling C.I."/>
            <person name="Pinkney K."/>
            <person name="Doucet D."/>
            <person name="Wen F."/>
            <person name="Johnston J.S."/>
            <person name="Maaroufi H."/>
            <person name="Boyle B."/>
            <person name="Laroche J."/>
            <person name="Dewar K."/>
            <person name="Juretic N."/>
            <person name="Blackburn G."/>
            <person name="Nisole A."/>
            <person name="Brunet B."/>
            <person name="Brandao M."/>
            <person name="Lumley L."/>
            <person name="Duan J."/>
            <person name="Quan G."/>
            <person name="Lucarotti C.J."/>
            <person name="Roe A.D."/>
            <person name="Sperling F.A.H."/>
            <person name="Levesque R.C."/>
            <person name="Cusson M."/>
        </authorList>
    </citation>
    <scope>NUCLEOTIDE SEQUENCE [LARGE SCALE GENOMIC DNA]</scope>
    <source>
        <strain evidence="1">Glfc:IPQL:Cfum</strain>
    </source>
</reference>
<name>A0ACC0J6X5_CHOFU</name>
<protein>
    <submittedName>
        <fullName evidence="1">Uncharacterized protein</fullName>
    </submittedName>
</protein>
<evidence type="ECO:0000313" key="1">
    <source>
        <dbReference type="EMBL" id="KAI8419788.1"/>
    </source>
</evidence>
<evidence type="ECO:0000313" key="2">
    <source>
        <dbReference type="Proteomes" id="UP001064048"/>
    </source>
</evidence>
<proteinExistence type="predicted"/>